<dbReference type="Proteomes" id="UP000053958">
    <property type="component" value="Unassembled WGS sequence"/>
</dbReference>
<feature type="compositionally biased region" description="Basic and acidic residues" evidence="1">
    <location>
        <begin position="291"/>
        <end position="300"/>
    </location>
</feature>
<feature type="compositionally biased region" description="Basic and acidic residues" evidence="1">
    <location>
        <begin position="414"/>
        <end position="433"/>
    </location>
</feature>
<feature type="compositionally biased region" description="Polar residues" evidence="1">
    <location>
        <begin position="235"/>
        <end position="251"/>
    </location>
</feature>
<reference evidence="2 3" key="1">
    <citation type="submission" date="2015-04" db="EMBL/GenBank/DDBJ databases">
        <authorList>
            <person name="Heijne W.H."/>
            <person name="Fedorova N.D."/>
            <person name="Nierman W.C."/>
            <person name="Vollebregt A.W."/>
            <person name="Zhao Z."/>
            <person name="Wu L."/>
            <person name="Kumar M."/>
            <person name="Stam H."/>
            <person name="van den Berg M.A."/>
            <person name="Pel H.J."/>
        </authorList>
    </citation>
    <scope>NUCLEOTIDE SEQUENCE [LARGE SCALE GENOMIC DNA]</scope>
    <source>
        <strain evidence="2 3">CBS 393.64</strain>
    </source>
</reference>
<feature type="compositionally biased region" description="Basic residues" evidence="1">
    <location>
        <begin position="135"/>
        <end position="144"/>
    </location>
</feature>
<feature type="region of interest" description="Disordered" evidence="1">
    <location>
        <begin position="1"/>
        <end position="24"/>
    </location>
</feature>
<feature type="compositionally biased region" description="Polar residues" evidence="1">
    <location>
        <begin position="11"/>
        <end position="24"/>
    </location>
</feature>
<feature type="compositionally biased region" description="Basic and acidic residues" evidence="1">
    <location>
        <begin position="515"/>
        <end position="528"/>
    </location>
</feature>
<dbReference type="RefSeq" id="XP_013328950.1">
    <property type="nucleotide sequence ID" value="XM_013473496.1"/>
</dbReference>
<name>A0A0F4YXJ7_RASE3</name>
<feature type="compositionally biased region" description="Low complexity" evidence="1">
    <location>
        <begin position="484"/>
        <end position="504"/>
    </location>
</feature>
<dbReference type="EMBL" id="LASV01000144">
    <property type="protein sequence ID" value="KKA22338.1"/>
    <property type="molecule type" value="Genomic_DNA"/>
</dbReference>
<gene>
    <name evidence="2" type="ORF">T310_3668</name>
</gene>
<sequence length="619" mass="67253">MARRIFGRGRANTTTGTISKPTLTYTDALPRDDLQDLGQISATNVQPAASSGWSRRQEIPANASGFDFRVTEPPEEAVKSDLPTDRTVDDAMIGIALASPGAVASPYSATKSNDEPVISEINTAQDARNDASGSLRRRPSKWKKLGGLFKGKQNPPKTSNLPFYQVQINDQPLQSSSEFLPGQGLPSQTRYGLQQDSVRSNKDRDHTEEWPRYEDGSRLDGHSGKERARDDQGHSRTGPNARINSSESKASGSGPLLQVEIPDIHMERYSVMFGSVLGNKQPPGLLARRSKTLDKLKVATDEPNTLEPQRSRRRATSPVPSKSPAFTLFPHAPAAEASKNAGSHTSPNRSLHRSQTAPAESMRTIRSKDQALLTVPDASPAPTSGSQDPWGSDASPQWSDSDAAILKSKPVKSYVDETKEPVWEMVTAKRTESPESMTRSSKSTPATTPEDIPPMTPPKDYPPAGGQMIPSFHATRERVDQVMTSRRNQQPSSTTTTPNASSPSEKTRHRAATPGKEKESESGSRIPDDNTVSPMTPAPLPTPSSASSEKTPKIEISIARSVSVSRGPKQTLVPLGARPDQFARSDERLVEKQPLVPTVVDVRRGHRPEKSQDVLIETV</sequence>
<feature type="compositionally biased region" description="Polar residues" evidence="1">
    <location>
        <begin position="434"/>
        <end position="447"/>
    </location>
</feature>
<dbReference type="GeneID" id="25316017"/>
<proteinExistence type="predicted"/>
<feature type="compositionally biased region" description="Polar residues" evidence="1">
    <location>
        <begin position="381"/>
        <end position="400"/>
    </location>
</feature>
<evidence type="ECO:0000313" key="3">
    <source>
        <dbReference type="Proteomes" id="UP000053958"/>
    </source>
</evidence>
<feature type="compositionally biased region" description="Polar residues" evidence="1">
    <location>
        <begin position="340"/>
        <end position="358"/>
    </location>
</feature>
<dbReference type="OrthoDB" id="5404004at2759"/>
<keyword evidence="3" id="KW-1185">Reference proteome</keyword>
<feature type="region of interest" description="Disordered" evidence="1">
    <location>
        <begin position="123"/>
        <end position="162"/>
    </location>
</feature>
<dbReference type="STRING" id="1408163.A0A0F4YXJ7"/>
<feature type="compositionally biased region" description="Polar residues" evidence="1">
    <location>
        <begin position="185"/>
        <end position="198"/>
    </location>
</feature>
<feature type="region of interest" description="Disordered" evidence="1">
    <location>
        <begin position="290"/>
        <end position="579"/>
    </location>
</feature>
<feature type="region of interest" description="Disordered" evidence="1">
    <location>
        <begin position="174"/>
        <end position="256"/>
    </location>
</feature>
<comment type="caution">
    <text evidence="2">The sequence shown here is derived from an EMBL/GenBank/DDBJ whole genome shotgun (WGS) entry which is preliminary data.</text>
</comment>
<feature type="compositionally biased region" description="Basic and acidic residues" evidence="1">
    <location>
        <begin position="199"/>
        <end position="234"/>
    </location>
</feature>
<evidence type="ECO:0000256" key="1">
    <source>
        <dbReference type="SAM" id="MobiDB-lite"/>
    </source>
</evidence>
<dbReference type="AlphaFoldDB" id="A0A0F4YXJ7"/>
<organism evidence="2 3">
    <name type="scientific">Rasamsonia emersonii (strain ATCC 16479 / CBS 393.64 / IMI 116815)</name>
    <dbReference type="NCBI Taxonomy" id="1408163"/>
    <lineage>
        <taxon>Eukaryota</taxon>
        <taxon>Fungi</taxon>
        <taxon>Dikarya</taxon>
        <taxon>Ascomycota</taxon>
        <taxon>Pezizomycotina</taxon>
        <taxon>Eurotiomycetes</taxon>
        <taxon>Eurotiomycetidae</taxon>
        <taxon>Eurotiales</taxon>
        <taxon>Trichocomaceae</taxon>
        <taxon>Rasamsonia</taxon>
    </lineage>
</organism>
<evidence type="ECO:0000313" key="2">
    <source>
        <dbReference type="EMBL" id="KKA22338.1"/>
    </source>
</evidence>
<protein>
    <submittedName>
        <fullName evidence="2">Uncharacterized protein</fullName>
    </submittedName>
</protein>
<accession>A0A0F4YXJ7</accession>
<feature type="compositionally biased region" description="Pro residues" evidence="1">
    <location>
        <begin position="451"/>
        <end position="461"/>
    </location>
</feature>